<evidence type="ECO:0000313" key="2">
    <source>
        <dbReference type="Proteomes" id="UP000051380"/>
    </source>
</evidence>
<dbReference type="EMBL" id="LJYF01000029">
    <property type="protein sequence ID" value="KRP93831.1"/>
    <property type="molecule type" value="Genomic_DNA"/>
</dbReference>
<dbReference type="Proteomes" id="UP000051380">
    <property type="component" value="Unassembled WGS sequence"/>
</dbReference>
<reference evidence="1 2" key="1">
    <citation type="submission" date="2015-09" db="EMBL/GenBank/DDBJ databases">
        <title>Draft Genome Sequence of the Strain BR 3267 (Bradyrhizobium yuanmingense) recommended as inoculant for cowpea in Brazil.</title>
        <authorList>
            <person name="Simoes-Araujo J.L."/>
            <person name="Zilli J.E."/>
        </authorList>
    </citation>
    <scope>NUCLEOTIDE SEQUENCE [LARGE SCALE GENOMIC DNA]</scope>
    <source>
        <strain evidence="1 2">BR3267</strain>
    </source>
</reference>
<organism evidence="1 2">
    <name type="scientific">Bradyrhizobium yuanmingense</name>
    <dbReference type="NCBI Taxonomy" id="108015"/>
    <lineage>
        <taxon>Bacteria</taxon>
        <taxon>Pseudomonadati</taxon>
        <taxon>Pseudomonadota</taxon>
        <taxon>Alphaproteobacteria</taxon>
        <taxon>Hyphomicrobiales</taxon>
        <taxon>Nitrobacteraceae</taxon>
        <taxon>Bradyrhizobium</taxon>
    </lineage>
</organism>
<gene>
    <name evidence="1" type="ORF">AOQ72_21405</name>
</gene>
<protein>
    <submittedName>
        <fullName evidence="1">Uncharacterized protein</fullName>
    </submittedName>
</protein>
<name>A0A0R3C8A4_9BRAD</name>
<sequence length="102" mass="11775">MCRQDEWFARLFLFVPGAEARLIVRFNLSAEQKPLSLSAGVKGVHRLAGSSDCRQGYRQGSQSRHFSFDCRTVGAPHTEKFRTTIRTFMMRFFPARAEFGRR</sequence>
<proteinExistence type="predicted"/>
<accession>A0A0R3C8A4</accession>
<dbReference type="AlphaFoldDB" id="A0A0R3C8A4"/>
<comment type="caution">
    <text evidence="1">The sequence shown here is derived from an EMBL/GenBank/DDBJ whole genome shotgun (WGS) entry which is preliminary data.</text>
</comment>
<evidence type="ECO:0000313" key="1">
    <source>
        <dbReference type="EMBL" id="KRP93831.1"/>
    </source>
</evidence>